<accession>A0ABU8AHQ7</accession>
<evidence type="ECO:0000313" key="1">
    <source>
        <dbReference type="EMBL" id="MEH0633212.1"/>
    </source>
</evidence>
<proteinExistence type="predicted"/>
<dbReference type="EMBL" id="JARULZ010000001">
    <property type="protein sequence ID" value="MEH0633212.1"/>
    <property type="molecule type" value="Genomic_DNA"/>
</dbReference>
<organism evidence="1 2">
    <name type="scientific">Streptomyces bottropensis</name>
    <dbReference type="NCBI Taxonomy" id="42235"/>
    <lineage>
        <taxon>Bacteria</taxon>
        <taxon>Bacillati</taxon>
        <taxon>Actinomycetota</taxon>
        <taxon>Actinomycetes</taxon>
        <taxon>Kitasatosporales</taxon>
        <taxon>Streptomycetaceae</taxon>
        <taxon>Streptomyces</taxon>
    </lineage>
</organism>
<evidence type="ECO:0000313" key="2">
    <source>
        <dbReference type="Proteomes" id="UP001310290"/>
    </source>
</evidence>
<gene>
    <name evidence="1" type="ORF">QBA35_07475</name>
</gene>
<reference evidence="1" key="1">
    <citation type="submission" date="2023-04" db="EMBL/GenBank/DDBJ databases">
        <title>Genomic diversity of scab-causing Streptomyces spp. in the province of Quebec, Canada.</title>
        <authorList>
            <person name="Biessy A."/>
            <person name="Cadieux M."/>
            <person name="Ciotola M."/>
            <person name="Filion M."/>
        </authorList>
    </citation>
    <scope>NUCLEOTIDE SEQUENCE</scope>
    <source>
        <strain evidence="1">B21-115</strain>
    </source>
</reference>
<name>A0ABU8AHQ7_9ACTN</name>
<evidence type="ECO:0008006" key="3">
    <source>
        <dbReference type="Google" id="ProtNLM"/>
    </source>
</evidence>
<dbReference type="RefSeq" id="WP_334659887.1">
    <property type="nucleotide sequence ID" value="NZ_JARULZ010000001.1"/>
</dbReference>
<dbReference type="Proteomes" id="UP001310290">
    <property type="component" value="Unassembled WGS sequence"/>
</dbReference>
<protein>
    <recommendedName>
        <fullName evidence="3">Acetyltransferase</fullName>
    </recommendedName>
</protein>
<keyword evidence="2" id="KW-1185">Reference proteome</keyword>
<sequence length="82" mass="8588">MTAHEATEGARIAPAGTNPVIRWETADDHRAVREVHTRAFGDGERVPALVEPLRVTEAATAPLSLVCPSSPPSRTGSPGTSC</sequence>
<comment type="caution">
    <text evidence="1">The sequence shown here is derived from an EMBL/GenBank/DDBJ whole genome shotgun (WGS) entry which is preliminary data.</text>
</comment>